<accession>A0ABD2LVA9</accession>
<evidence type="ECO:0000313" key="1">
    <source>
        <dbReference type="EMBL" id="KAL3119066.1"/>
    </source>
</evidence>
<dbReference type="EMBL" id="JBICBT010000258">
    <property type="protein sequence ID" value="KAL3119066.1"/>
    <property type="molecule type" value="Genomic_DNA"/>
</dbReference>
<reference evidence="1 2" key="1">
    <citation type="submission" date="2024-10" db="EMBL/GenBank/DDBJ databases">
        <authorList>
            <person name="Kim D."/>
        </authorList>
    </citation>
    <scope>NUCLEOTIDE SEQUENCE [LARGE SCALE GENOMIC DNA]</scope>
    <source>
        <strain evidence="1">BH-2024</strain>
    </source>
</reference>
<dbReference type="Proteomes" id="UP001620626">
    <property type="component" value="Unassembled WGS sequence"/>
</dbReference>
<dbReference type="AlphaFoldDB" id="A0ABD2LVA9"/>
<sequence length="99" mass="11388">MSSKVFQPNFVQRMRNFLPFYPTFQSVKRAPLSEGICPSRALLWPRAVGCPWRHASIELTVFVGLRNFARLHLFPSSSGNATGFFRWIKFPLGQQLIMT</sequence>
<organism evidence="1 2">
    <name type="scientific">Heterodera trifolii</name>
    <dbReference type="NCBI Taxonomy" id="157864"/>
    <lineage>
        <taxon>Eukaryota</taxon>
        <taxon>Metazoa</taxon>
        <taxon>Ecdysozoa</taxon>
        <taxon>Nematoda</taxon>
        <taxon>Chromadorea</taxon>
        <taxon>Rhabditida</taxon>
        <taxon>Tylenchina</taxon>
        <taxon>Tylenchomorpha</taxon>
        <taxon>Tylenchoidea</taxon>
        <taxon>Heteroderidae</taxon>
        <taxon>Heteroderinae</taxon>
        <taxon>Heterodera</taxon>
    </lineage>
</organism>
<keyword evidence="2" id="KW-1185">Reference proteome</keyword>
<gene>
    <name evidence="1" type="ORF">niasHT_003849</name>
</gene>
<proteinExistence type="predicted"/>
<name>A0ABD2LVA9_9BILA</name>
<protein>
    <submittedName>
        <fullName evidence="1">Uncharacterized protein</fullName>
    </submittedName>
</protein>
<evidence type="ECO:0000313" key="2">
    <source>
        <dbReference type="Proteomes" id="UP001620626"/>
    </source>
</evidence>
<comment type="caution">
    <text evidence="1">The sequence shown here is derived from an EMBL/GenBank/DDBJ whole genome shotgun (WGS) entry which is preliminary data.</text>
</comment>